<dbReference type="GeneID" id="13887662"/>
<dbReference type="RefSeq" id="XP_003958801.1">
    <property type="nucleotide sequence ID" value="XM_003958752.1"/>
</dbReference>
<dbReference type="FunCoup" id="H2AZB0">
    <property type="interactions" value="165"/>
</dbReference>
<feature type="region of interest" description="Disordered" evidence="1">
    <location>
        <begin position="916"/>
        <end position="948"/>
    </location>
</feature>
<organism evidence="2 3">
    <name type="scientific">Kazachstania africana (strain ATCC 22294 / BCRC 22015 / CBS 2517 / CECT 1963 / NBRC 1671 / NRRL Y-8276)</name>
    <name type="common">Yeast</name>
    <name type="synonym">Kluyveromyces africanus</name>
    <dbReference type="NCBI Taxonomy" id="1071382"/>
    <lineage>
        <taxon>Eukaryota</taxon>
        <taxon>Fungi</taxon>
        <taxon>Dikarya</taxon>
        <taxon>Ascomycota</taxon>
        <taxon>Saccharomycotina</taxon>
        <taxon>Saccharomycetes</taxon>
        <taxon>Saccharomycetales</taxon>
        <taxon>Saccharomycetaceae</taxon>
        <taxon>Kazachstania</taxon>
    </lineage>
</organism>
<evidence type="ECO:0000256" key="1">
    <source>
        <dbReference type="SAM" id="MobiDB-lite"/>
    </source>
</evidence>
<feature type="compositionally biased region" description="Basic and acidic residues" evidence="1">
    <location>
        <begin position="916"/>
        <end position="925"/>
    </location>
</feature>
<feature type="compositionally biased region" description="Polar residues" evidence="1">
    <location>
        <begin position="189"/>
        <end position="206"/>
    </location>
</feature>
<dbReference type="eggNOG" id="ENOG502QYHN">
    <property type="taxonomic scope" value="Eukaryota"/>
</dbReference>
<dbReference type="HOGENOM" id="CLU_007231_0_0_1"/>
<proteinExistence type="predicted"/>
<reference evidence="2 3" key="1">
    <citation type="journal article" date="2011" name="Proc. Natl. Acad. Sci. U.S.A.">
        <title>Evolutionary erosion of yeast sex chromosomes by mating-type switching accidents.</title>
        <authorList>
            <person name="Gordon J.L."/>
            <person name="Armisen D."/>
            <person name="Proux-Wera E."/>
            <person name="Oheigeartaigh S.S."/>
            <person name="Byrne K.P."/>
            <person name="Wolfe K.H."/>
        </authorList>
    </citation>
    <scope>NUCLEOTIDE SEQUENCE [LARGE SCALE GENOMIC DNA]</scope>
    <source>
        <strain evidence="3">ATCC 22294 / BCRC 22015 / CBS 2517 / CECT 1963 / NBRC 1671 / NRRL Y-8276</strain>
    </source>
</reference>
<protein>
    <recommendedName>
        <fullName evidence="4">GLC7-interacting protein 3</fullName>
    </recommendedName>
</protein>
<sequence>MTTTLPVVRKQSDLDVSWDWLYKGKKKRSTSKSKSRGSTINKLDTQTTRKPTRNRSTSVSNAALSQDDDYIVLTPVNSNPIEDSNDKSNGFIITANSNTPKVKRSTSVSNADVSHAKTLRRINSLSNDKPKRSLFSSLFGKKNNTTPPVSRSTSSTSLTSQLSINSKVSNISRTEPASPSLPTPIASPRSESNPLQPLLNADSSHNSSIESLKPISLKRVTFNVFNADPPQQLPSRKPKKGAVLVPEDMISDVPSISQGIAKVDNDDTQLNYSKNSKEYKLALELHRKSLQESDKHQVAAHHAAMRIANEVANYQSSDNTIKHQQQQPLNTDSTSIFNISNLAIDTKIHLHENHFNTEEEPDDELTLDIIYTRCCHLREILPIPATLKQIKGKTSPLQILKFLNSRPTLIDILSFCDFISIISVHTIVFDNVLLSDEMLRIILCSLANSKNLEKLSLRNVVINTENWNLICKFLLINRSITKLDISQTHTKLIGDNESLLRHNLDWDLFIGVLKNRTGKPLEEILFNGIKFNKLPNSFVFQNLINTFIRQVNSSKLQASSIPIRIGLANSDISMENLSYVLNIARSDYCPNFHVQGIDLSFNDLSTYVNLIVNKLSTSNFDKLQYFTLNGTNIETSYDMALLLKYLSRLENLKFLDLSNMPQIFPDILPYLYKYLPRFKNLKRVHLNYNDLQFKQLTVICNILIKCKTVTHVSMLQDLAKSVDNEELQLNNFARNNYWSTLYALTKESTSLVGLDINYEEIPEEIKSRLALCLMRNMHRAMDSTFQLDELASQDDLLFGGNLISETAEDVFKKLCKIDDDSNEAQSTSNVDNNTGLNTKKYLLKKYFDNLQRVHDKTRIQIDLLLEKRSNGELNLMEKENLLRLLLLDKNLSNIFELFIGVPQFTSIIDPKKLKKSQEKKNKHFESTLPTTTVPSEQEHEADTNTTSPHLMVTESGKAIDFITGRPVLFRKSSNTSVNGKKQEEEEGELHKWGFYVQQQRSIYPEHTVKPIPRPNTVPTSTAKLLPKIPSGEELRAAIIKAKGIDSMEDLIQSVSDEQVGLETIYGDSFQNSKVTETYDKLINNLSVSRKRSEEIKTHP</sequence>
<evidence type="ECO:0000313" key="3">
    <source>
        <dbReference type="Proteomes" id="UP000005220"/>
    </source>
</evidence>
<dbReference type="KEGG" id="kaf:KAFR_0H02570"/>
<keyword evidence="3" id="KW-1185">Reference proteome</keyword>
<evidence type="ECO:0008006" key="4">
    <source>
        <dbReference type="Google" id="ProtNLM"/>
    </source>
</evidence>
<feature type="region of interest" description="Disordered" evidence="1">
    <location>
        <begin position="27"/>
        <end position="63"/>
    </location>
</feature>
<dbReference type="InterPro" id="IPR032675">
    <property type="entry name" value="LRR_dom_sf"/>
</dbReference>
<name>H2AZB0_KAZAF</name>
<dbReference type="EMBL" id="HE650828">
    <property type="protein sequence ID" value="CCF59666.1"/>
    <property type="molecule type" value="Genomic_DNA"/>
</dbReference>
<feature type="region of interest" description="Disordered" evidence="1">
    <location>
        <begin position="121"/>
        <end position="206"/>
    </location>
</feature>
<gene>
    <name evidence="2" type="primary">KAFR0H02570</name>
    <name evidence="2" type="ORF">KAFR_0H02570</name>
</gene>
<feature type="compositionally biased region" description="Low complexity" evidence="1">
    <location>
        <begin position="145"/>
        <end position="163"/>
    </location>
</feature>
<dbReference type="InParanoid" id="H2AZB0"/>
<evidence type="ECO:0000313" key="2">
    <source>
        <dbReference type="EMBL" id="CCF59666.1"/>
    </source>
</evidence>
<dbReference type="Proteomes" id="UP000005220">
    <property type="component" value="Chromosome 8"/>
</dbReference>
<dbReference type="AlphaFoldDB" id="H2AZB0"/>
<dbReference type="GO" id="GO:0007059">
    <property type="term" value="P:chromosome segregation"/>
    <property type="evidence" value="ECO:0007669"/>
    <property type="project" value="EnsemblFungi"/>
</dbReference>
<feature type="compositionally biased region" description="Polar residues" evidence="1">
    <location>
        <begin position="40"/>
        <end position="63"/>
    </location>
</feature>
<dbReference type="Gene3D" id="3.80.10.10">
    <property type="entry name" value="Ribonuclease Inhibitor"/>
    <property type="match status" value="2"/>
</dbReference>
<accession>H2AZB0</accession>
<dbReference type="OrthoDB" id="8436363at2759"/>
<dbReference type="GO" id="GO:0019888">
    <property type="term" value="F:protein phosphatase regulator activity"/>
    <property type="evidence" value="ECO:0007669"/>
    <property type="project" value="EnsemblFungi"/>
</dbReference>
<feature type="compositionally biased region" description="Polar residues" evidence="1">
    <location>
        <begin position="164"/>
        <end position="177"/>
    </location>
</feature>
<dbReference type="SUPFAM" id="SSF52047">
    <property type="entry name" value="RNI-like"/>
    <property type="match status" value="1"/>
</dbReference>
<dbReference type="GO" id="GO:0008157">
    <property type="term" value="F:protein phosphatase 1 binding"/>
    <property type="evidence" value="ECO:0007669"/>
    <property type="project" value="EnsemblFungi"/>
</dbReference>